<dbReference type="Pfam" id="PF01381">
    <property type="entry name" value="HTH_3"/>
    <property type="match status" value="1"/>
</dbReference>
<dbReference type="PROSITE" id="PS50943">
    <property type="entry name" value="HTH_CROC1"/>
    <property type="match status" value="1"/>
</dbReference>
<gene>
    <name evidence="3" type="ORF">CW354_05415</name>
</gene>
<organism evidence="3 4">
    <name type="scientific">Hyphococcus luteus</name>
    <dbReference type="NCBI Taxonomy" id="2058213"/>
    <lineage>
        <taxon>Bacteria</taxon>
        <taxon>Pseudomonadati</taxon>
        <taxon>Pseudomonadota</taxon>
        <taxon>Alphaproteobacteria</taxon>
        <taxon>Parvularculales</taxon>
        <taxon>Parvularculaceae</taxon>
        <taxon>Hyphococcus</taxon>
    </lineage>
</organism>
<dbReference type="CDD" id="cd00093">
    <property type="entry name" value="HTH_XRE"/>
    <property type="match status" value="1"/>
</dbReference>
<dbReference type="PANTHER" id="PTHR46797">
    <property type="entry name" value="HTH-TYPE TRANSCRIPTIONAL REGULATOR"/>
    <property type="match status" value="1"/>
</dbReference>
<evidence type="ECO:0000313" key="3">
    <source>
        <dbReference type="EMBL" id="PQA87796.1"/>
    </source>
</evidence>
<comment type="caution">
    <text evidence="3">The sequence shown here is derived from an EMBL/GenBank/DDBJ whole genome shotgun (WGS) entry which is preliminary data.</text>
</comment>
<protein>
    <submittedName>
        <fullName evidence="3">Transcriptional regulator</fullName>
    </submittedName>
</protein>
<evidence type="ECO:0000256" key="1">
    <source>
        <dbReference type="ARBA" id="ARBA00023125"/>
    </source>
</evidence>
<dbReference type="PANTHER" id="PTHR46797:SF1">
    <property type="entry name" value="METHYLPHOSPHONATE SYNTHASE"/>
    <property type="match status" value="1"/>
</dbReference>
<dbReference type="InterPro" id="IPR001387">
    <property type="entry name" value="Cro/C1-type_HTH"/>
</dbReference>
<keyword evidence="4" id="KW-1185">Reference proteome</keyword>
<dbReference type="SMART" id="SM00530">
    <property type="entry name" value="HTH_XRE"/>
    <property type="match status" value="1"/>
</dbReference>
<proteinExistence type="predicted"/>
<keyword evidence="1" id="KW-0238">DNA-binding</keyword>
<dbReference type="Proteomes" id="UP000239504">
    <property type="component" value="Unassembled WGS sequence"/>
</dbReference>
<dbReference type="GO" id="GO:0005829">
    <property type="term" value="C:cytosol"/>
    <property type="evidence" value="ECO:0007669"/>
    <property type="project" value="TreeGrafter"/>
</dbReference>
<dbReference type="GO" id="GO:0003700">
    <property type="term" value="F:DNA-binding transcription factor activity"/>
    <property type="evidence" value="ECO:0007669"/>
    <property type="project" value="TreeGrafter"/>
</dbReference>
<dbReference type="EMBL" id="PJCH01000005">
    <property type="protein sequence ID" value="PQA87796.1"/>
    <property type="molecule type" value="Genomic_DNA"/>
</dbReference>
<evidence type="ECO:0000313" key="4">
    <source>
        <dbReference type="Proteomes" id="UP000239504"/>
    </source>
</evidence>
<accession>A0A2S7K5P6</accession>
<feature type="domain" description="HTH cro/C1-type" evidence="2">
    <location>
        <begin position="15"/>
        <end position="69"/>
    </location>
</feature>
<sequence>MATAHPIDVHVGRRLRQRRRLLGLTQEKLAQAVDIRFQQIQKYESGSNRISASRLWSLAKALDVSISYFFEGVNGAEPQLDFDLRAEAGFAEAPAEGLLDEKETMDLVRYYYRLEEEPRRRLLDLARALSEV</sequence>
<evidence type="ECO:0000259" key="2">
    <source>
        <dbReference type="PROSITE" id="PS50943"/>
    </source>
</evidence>
<reference evidence="3 4" key="1">
    <citation type="submission" date="2017-12" db="EMBL/GenBank/DDBJ databases">
        <authorList>
            <person name="Hurst M.R.H."/>
        </authorList>
    </citation>
    <scope>NUCLEOTIDE SEQUENCE [LARGE SCALE GENOMIC DNA]</scope>
    <source>
        <strain evidence="3 4">SY-3-19</strain>
    </source>
</reference>
<dbReference type="InterPro" id="IPR050807">
    <property type="entry name" value="TransReg_Diox_bact_type"/>
</dbReference>
<name>A0A2S7K5P6_9PROT</name>
<dbReference type="AlphaFoldDB" id="A0A2S7K5P6"/>
<dbReference type="RefSeq" id="WP_104829041.1">
    <property type="nucleotide sequence ID" value="NZ_PJCH01000005.1"/>
</dbReference>
<dbReference type="GO" id="GO:0003677">
    <property type="term" value="F:DNA binding"/>
    <property type="evidence" value="ECO:0007669"/>
    <property type="project" value="UniProtKB-KW"/>
</dbReference>
<dbReference type="OrthoDB" id="9797172at2"/>
<dbReference type="InterPro" id="IPR010982">
    <property type="entry name" value="Lambda_DNA-bd_dom_sf"/>
</dbReference>
<dbReference type="SUPFAM" id="SSF47413">
    <property type="entry name" value="lambda repressor-like DNA-binding domains"/>
    <property type="match status" value="1"/>
</dbReference>
<dbReference type="Gene3D" id="1.10.260.40">
    <property type="entry name" value="lambda repressor-like DNA-binding domains"/>
    <property type="match status" value="1"/>
</dbReference>